<evidence type="ECO:0000259" key="1">
    <source>
        <dbReference type="PROSITE" id="PS50053"/>
    </source>
</evidence>
<feature type="domain" description="Ubiquitin-like" evidence="1">
    <location>
        <begin position="256"/>
        <end position="331"/>
    </location>
</feature>
<dbReference type="Gene3D" id="3.10.20.90">
    <property type="entry name" value="Phosphatidylinositol 3-kinase Catalytic Subunit, Chain A, domain 1"/>
    <property type="match status" value="1"/>
</dbReference>
<dbReference type="SUPFAM" id="SSF54236">
    <property type="entry name" value="Ubiquitin-like"/>
    <property type="match status" value="1"/>
</dbReference>
<dbReference type="InterPro" id="IPR019954">
    <property type="entry name" value="Ubiquitin_CS"/>
</dbReference>
<dbReference type="SMART" id="SM00213">
    <property type="entry name" value="UBQ"/>
    <property type="match status" value="1"/>
</dbReference>
<dbReference type="InterPro" id="IPR019956">
    <property type="entry name" value="Ubiquitin_dom"/>
</dbReference>
<accession>A0A7S3NLM2</accession>
<gene>
    <name evidence="2" type="ORF">ALAG00032_LOCUS9338</name>
</gene>
<dbReference type="InterPro" id="IPR029071">
    <property type="entry name" value="Ubiquitin-like_domsf"/>
</dbReference>
<organism evidence="2">
    <name type="scientific">Aureoumbra lagunensis</name>
    <dbReference type="NCBI Taxonomy" id="44058"/>
    <lineage>
        <taxon>Eukaryota</taxon>
        <taxon>Sar</taxon>
        <taxon>Stramenopiles</taxon>
        <taxon>Ochrophyta</taxon>
        <taxon>Pelagophyceae</taxon>
        <taxon>Pelagomonadales</taxon>
        <taxon>Aureoumbra</taxon>
    </lineage>
</organism>
<name>A0A7S3NLM2_9STRA</name>
<reference evidence="2" key="1">
    <citation type="submission" date="2021-01" db="EMBL/GenBank/DDBJ databases">
        <authorList>
            <person name="Corre E."/>
            <person name="Pelletier E."/>
            <person name="Niang G."/>
            <person name="Scheremetjew M."/>
            <person name="Finn R."/>
            <person name="Kale V."/>
            <person name="Holt S."/>
            <person name="Cochrane G."/>
            <person name="Meng A."/>
            <person name="Brown T."/>
            <person name="Cohen L."/>
        </authorList>
    </citation>
    <scope>NUCLEOTIDE SEQUENCE</scope>
    <source>
        <strain evidence="2">CCMP1510</strain>
    </source>
</reference>
<evidence type="ECO:0000313" key="2">
    <source>
        <dbReference type="EMBL" id="CAE0368575.1"/>
    </source>
</evidence>
<dbReference type="GO" id="GO:0031593">
    <property type="term" value="F:polyubiquitin modification-dependent protein binding"/>
    <property type="evidence" value="ECO:0007669"/>
    <property type="project" value="TreeGrafter"/>
</dbReference>
<sequence>MVPPLDQVEVGVVFHVGAENEKRCIIEYSKTNCTTWAALTRKVAIAVHRDISPIFKEEEETPFRLIPRYRFNKISQVSDLYAKVSYSMSDVEEGSKIFYSFDDNLLLKPISEDESAHLPKKPNDHFFALETKGLRACPLLLYQPQNYYNKQSPNYFLPPSTFASSVNNFCKIRIAKGSYAYIELYVPNQITIRDLIDWLGNNYSFGYKANAIYDADFELNQDQIVAQCTSQYILLRTEPDLDEIEYTATLSTSSSTSLYIQFLTGKKMQIQILLQFSVKELKQKIQSLFDIPIHQQRLIFTGKQLEDHYTLEQYNIKQDSIILLSIPARARGGMFHPSSTCNFLLQACYPVRLYTIDDHGNEILLKSNVTANSLAELLQKAQLAFDKFEDERGFYEITPDYASNIFTSDRSGVVTSFFATPQPISPSNLEKKKKARGR</sequence>
<dbReference type="PANTHER" id="PTHR10621">
    <property type="entry name" value="UV EXCISION REPAIR PROTEIN RAD23"/>
    <property type="match status" value="1"/>
</dbReference>
<proteinExistence type="predicted"/>
<dbReference type="GO" id="GO:0005654">
    <property type="term" value="C:nucleoplasm"/>
    <property type="evidence" value="ECO:0007669"/>
    <property type="project" value="TreeGrafter"/>
</dbReference>
<dbReference type="InterPro" id="IPR000626">
    <property type="entry name" value="Ubiquitin-like_dom"/>
</dbReference>
<dbReference type="CDD" id="cd17039">
    <property type="entry name" value="Ubl_ubiquitin_like"/>
    <property type="match status" value="1"/>
</dbReference>
<dbReference type="PROSITE" id="PS50053">
    <property type="entry name" value="UBIQUITIN_2"/>
    <property type="match status" value="1"/>
</dbReference>
<dbReference type="GO" id="GO:0070628">
    <property type="term" value="F:proteasome binding"/>
    <property type="evidence" value="ECO:0007669"/>
    <property type="project" value="TreeGrafter"/>
</dbReference>
<protein>
    <recommendedName>
        <fullName evidence="1">Ubiquitin-like domain-containing protein</fullName>
    </recommendedName>
</protein>
<dbReference type="PROSITE" id="PS00299">
    <property type="entry name" value="UBIQUITIN_1"/>
    <property type="match status" value="1"/>
</dbReference>
<dbReference type="PRINTS" id="PR00348">
    <property type="entry name" value="UBIQUITIN"/>
</dbReference>
<dbReference type="AlphaFoldDB" id="A0A7S3NLM2"/>
<dbReference type="Pfam" id="PF00240">
    <property type="entry name" value="ubiquitin"/>
    <property type="match status" value="1"/>
</dbReference>
<dbReference type="GO" id="GO:0005829">
    <property type="term" value="C:cytosol"/>
    <property type="evidence" value="ECO:0007669"/>
    <property type="project" value="TreeGrafter"/>
</dbReference>
<dbReference type="GO" id="GO:0043130">
    <property type="term" value="F:ubiquitin binding"/>
    <property type="evidence" value="ECO:0007669"/>
    <property type="project" value="TreeGrafter"/>
</dbReference>
<dbReference type="PANTHER" id="PTHR10621:SF0">
    <property type="entry name" value="UV EXCISION REPAIR PROTEIN RAD23"/>
    <property type="match status" value="1"/>
</dbReference>
<dbReference type="GO" id="GO:0043161">
    <property type="term" value="P:proteasome-mediated ubiquitin-dependent protein catabolic process"/>
    <property type="evidence" value="ECO:0007669"/>
    <property type="project" value="TreeGrafter"/>
</dbReference>
<dbReference type="EMBL" id="HBIJ01013895">
    <property type="protein sequence ID" value="CAE0368575.1"/>
    <property type="molecule type" value="Transcribed_RNA"/>
</dbReference>